<reference evidence="1" key="1">
    <citation type="journal article" date="2015" name="Nature">
        <title>Complex archaea that bridge the gap between prokaryotes and eukaryotes.</title>
        <authorList>
            <person name="Spang A."/>
            <person name="Saw J.H."/>
            <person name="Jorgensen S.L."/>
            <person name="Zaremba-Niedzwiedzka K."/>
            <person name="Martijn J."/>
            <person name="Lind A.E."/>
            <person name="van Eijk R."/>
            <person name="Schleper C."/>
            <person name="Guy L."/>
            <person name="Ettema T.J."/>
        </authorList>
    </citation>
    <scope>NUCLEOTIDE SEQUENCE</scope>
</reference>
<protein>
    <submittedName>
        <fullName evidence="1">Uncharacterized protein</fullName>
    </submittedName>
</protein>
<comment type="caution">
    <text evidence="1">The sequence shown here is derived from an EMBL/GenBank/DDBJ whole genome shotgun (WGS) entry which is preliminary data.</text>
</comment>
<dbReference type="SUPFAM" id="SSF51126">
    <property type="entry name" value="Pectin lyase-like"/>
    <property type="match status" value="1"/>
</dbReference>
<sequence>ANHIPLVRQQQQRDCCVPTPTVLNIHDIDILVNHLYNQGIRFDVAGCSGVIENIRVSNAELLSGGEIMLLDSGGAEPGWTVRNNIVRTSRDGIVIEAGDVYIHDNEFINCATAIKLDTAGAGNVIGHNTYRDVTTPFVDAGIAATDTQFEDVQEWVWYLPGTITTGTGVEGREFRRRGFIVSVSVICDTAGVGTGSNTFDVHLNGTTIFTTQGNRPAMAAASVSSGDTGPDVRPFAIGDVLTVDVDAITATTACVDAVITVRYVELPAA</sequence>
<name>A0A0F9DL59_9ZZZZ</name>
<gene>
    <name evidence="1" type="ORF">LCGC14_2475860</name>
</gene>
<dbReference type="AlphaFoldDB" id="A0A0F9DL59"/>
<accession>A0A0F9DL59</accession>
<organism evidence="1">
    <name type="scientific">marine sediment metagenome</name>
    <dbReference type="NCBI Taxonomy" id="412755"/>
    <lineage>
        <taxon>unclassified sequences</taxon>
        <taxon>metagenomes</taxon>
        <taxon>ecological metagenomes</taxon>
    </lineage>
</organism>
<proteinExistence type="predicted"/>
<evidence type="ECO:0000313" key="1">
    <source>
        <dbReference type="EMBL" id="KKL18406.1"/>
    </source>
</evidence>
<dbReference type="EMBL" id="LAZR01038882">
    <property type="protein sequence ID" value="KKL18406.1"/>
    <property type="molecule type" value="Genomic_DNA"/>
</dbReference>
<feature type="non-terminal residue" evidence="1">
    <location>
        <position position="1"/>
    </location>
</feature>
<dbReference type="InterPro" id="IPR011050">
    <property type="entry name" value="Pectin_lyase_fold/virulence"/>
</dbReference>